<evidence type="ECO:0000313" key="8">
    <source>
        <dbReference type="Proteomes" id="UP000193431"/>
    </source>
</evidence>
<evidence type="ECO:0000256" key="2">
    <source>
        <dbReference type="ARBA" id="ARBA00022475"/>
    </source>
</evidence>
<evidence type="ECO:0000256" key="5">
    <source>
        <dbReference type="ARBA" id="ARBA00023136"/>
    </source>
</evidence>
<dbReference type="EMBL" id="CP019344">
    <property type="protein sequence ID" value="ARN78653.1"/>
    <property type="molecule type" value="Genomic_DNA"/>
</dbReference>
<evidence type="ECO:0008006" key="9">
    <source>
        <dbReference type="Google" id="ProtNLM"/>
    </source>
</evidence>
<feature type="transmembrane region" description="Helical" evidence="6">
    <location>
        <begin position="248"/>
        <end position="267"/>
    </location>
</feature>
<proteinExistence type="predicted"/>
<dbReference type="AlphaFoldDB" id="A0A1W6MM30"/>
<sequence>MKNKLFKVLKWVVPLLLGAYLVYLPYSSFTDEERTVVYNSIKGADYSYVILSVIMALASHLSRAWRWNYMLSKFKNQPSFLTNVAAIGTGYIVNLFVPRGGEVARAGVIRKTNGISMDRGLGTIIAERVLDLIVLLIITCIALSLAAEELLPFFSERLEVLLNETDIRTLAVFLIVVVVLFVTFYWAAKRFKVFQLIKNFISGLKEGFQTIWTMEKKMLYLLHTLFIWAMYVLMFYVCFHSLEGFDSIALPAVLSAFVAGSFSVAFVNGGFGAYPYLIAQVLLLFGYSEILGTSIGWILWLSQTLLVIVYGLISLMLISFNSRLFGK</sequence>
<dbReference type="Pfam" id="PF03706">
    <property type="entry name" value="LPG_synthase_TM"/>
    <property type="match status" value="1"/>
</dbReference>
<keyword evidence="8" id="KW-1185">Reference proteome</keyword>
<protein>
    <recommendedName>
        <fullName evidence="9">TIGR00374 family protein</fullName>
    </recommendedName>
</protein>
<feature type="transmembrane region" description="Helical" evidence="6">
    <location>
        <begin position="167"/>
        <end position="188"/>
    </location>
</feature>
<comment type="subcellular location">
    <subcellularLocation>
        <location evidence="1">Cell membrane</location>
        <topology evidence="1">Multi-pass membrane protein</topology>
    </subcellularLocation>
</comment>
<evidence type="ECO:0000313" key="7">
    <source>
        <dbReference type="EMBL" id="ARN78653.1"/>
    </source>
</evidence>
<feature type="transmembrane region" description="Helical" evidence="6">
    <location>
        <begin position="129"/>
        <end position="147"/>
    </location>
</feature>
<evidence type="ECO:0000256" key="6">
    <source>
        <dbReference type="SAM" id="Phobius"/>
    </source>
</evidence>
<evidence type="ECO:0000256" key="3">
    <source>
        <dbReference type="ARBA" id="ARBA00022692"/>
    </source>
</evidence>
<keyword evidence="4 6" id="KW-1133">Transmembrane helix</keyword>
<keyword evidence="5 6" id="KW-0472">Membrane</keyword>
<feature type="transmembrane region" description="Helical" evidence="6">
    <location>
        <begin position="297"/>
        <end position="318"/>
    </location>
</feature>
<name>A0A1W6MM30_9FLAO</name>
<organism evidence="7 8">
    <name type="scientific">Nonlabens spongiae</name>
    <dbReference type="NCBI Taxonomy" id="331648"/>
    <lineage>
        <taxon>Bacteria</taxon>
        <taxon>Pseudomonadati</taxon>
        <taxon>Bacteroidota</taxon>
        <taxon>Flavobacteriia</taxon>
        <taxon>Flavobacteriales</taxon>
        <taxon>Flavobacteriaceae</taxon>
        <taxon>Nonlabens</taxon>
    </lineage>
</organism>
<accession>A0A1W6MM30</accession>
<dbReference type="Proteomes" id="UP000193431">
    <property type="component" value="Chromosome"/>
</dbReference>
<dbReference type="InterPro" id="IPR022791">
    <property type="entry name" value="L-PG_synthase/AglD"/>
</dbReference>
<keyword evidence="3 6" id="KW-0812">Transmembrane</keyword>
<dbReference type="GO" id="GO:0005886">
    <property type="term" value="C:plasma membrane"/>
    <property type="evidence" value="ECO:0007669"/>
    <property type="project" value="UniProtKB-SubCell"/>
</dbReference>
<feature type="transmembrane region" description="Helical" evidence="6">
    <location>
        <begin position="46"/>
        <end position="65"/>
    </location>
</feature>
<reference evidence="7 8" key="1">
    <citation type="submission" date="2016-11" db="EMBL/GenBank/DDBJ databases">
        <title>Trade-off between light-utilization and light-protection in marine flavobacteria.</title>
        <authorList>
            <person name="Kumagai Y."/>
        </authorList>
    </citation>
    <scope>NUCLEOTIDE SEQUENCE [LARGE SCALE GENOMIC DNA]</scope>
    <source>
        <strain evidence="7 8">JCM 13191</strain>
    </source>
</reference>
<evidence type="ECO:0000256" key="1">
    <source>
        <dbReference type="ARBA" id="ARBA00004651"/>
    </source>
</evidence>
<gene>
    <name evidence="7" type="ORF">BST97_11990</name>
</gene>
<feature type="transmembrane region" description="Helical" evidence="6">
    <location>
        <begin position="219"/>
        <end position="242"/>
    </location>
</feature>
<dbReference type="PANTHER" id="PTHR39087:SF2">
    <property type="entry name" value="UPF0104 MEMBRANE PROTEIN MJ1595"/>
    <property type="match status" value="1"/>
</dbReference>
<evidence type="ECO:0000256" key="4">
    <source>
        <dbReference type="ARBA" id="ARBA00022989"/>
    </source>
</evidence>
<feature type="transmembrane region" description="Helical" evidence="6">
    <location>
        <begin position="7"/>
        <end position="26"/>
    </location>
</feature>
<feature type="transmembrane region" description="Helical" evidence="6">
    <location>
        <begin position="274"/>
        <end position="291"/>
    </location>
</feature>
<dbReference type="PANTHER" id="PTHR39087">
    <property type="entry name" value="UPF0104 MEMBRANE PROTEIN MJ1595"/>
    <property type="match status" value="1"/>
</dbReference>
<dbReference type="OrthoDB" id="9812094at2"/>
<dbReference type="STRING" id="331648.BST97_11990"/>
<keyword evidence="2" id="KW-1003">Cell membrane</keyword>